<dbReference type="KEGG" id="saga:M5M_11685"/>
<accession>K4KK29</accession>
<name>K4KK29_SIMAS</name>
<evidence type="ECO:0000256" key="1">
    <source>
        <dbReference type="SAM" id="Phobius"/>
    </source>
</evidence>
<keyword evidence="1" id="KW-1133">Transmembrane helix</keyword>
<sequence>MDFTDKEIEIIRSAEKNVRSVKVVRIMIFLVLCAIVIAFFSGMISERILVYVALGAPVYALLAPQIGVGPKYEQLTMLLSKKLKNQ</sequence>
<feature type="transmembrane region" description="Helical" evidence="1">
    <location>
        <begin position="23"/>
        <end position="42"/>
    </location>
</feature>
<keyword evidence="1" id="KW-0812">Transmembrane</keyword>
<evidence type="ECO:0000313" key="3">
    <source>
        <dbReference type="Proteomes" id="UP000000466"/>
    </source>
</evidence>
<keyword evidence="3" id="KW-1185">Reference proteome</keyword>
<dbReference type="EMBL" id="CP003746">
    <property type="protein sequence ID" value="AFU99514.1"/>
    <property type="molecule type" value="Genomic_DNA"/>
</dbReference>
<dbReference type="STRING" id="1117647.M5M_11685"/>
<dbReference type="Proteomes" id="UP000000466">
    <property type="component" value="Chromosome"/>
</dbReference>
<dbReference type="AlphaFoldDB" id="K4KK29"/>
<gene>
    <name evidence="2" type="ordered locus">M5M_11685</name>
</gene>
<evidence type="ECO:0000313" key="2">
    <source>
        <dbReference type="EMBL" id="AFU99514.1"/>
    </source>
</evidence>
<dbReference type="HOGENOM" id="CLU_2439118_0_0_6"/>
<reference evidence="2 3" key="1">
    <citation type="journal article" date="2013" name="Genome Announc.">
        <title>Complete genome sequence of Simiduia agarivorans SA1(T), a marine bacterium able to degrade a variety of polysaccharides.</title>
        <authorList>
            <person name="Lin S.Y."/>
            <person name="Shieh W.Y."/>
            <person name="Chen J.S."/>
            <person name="Tang S.L."/>
        </authorList>
    </citation>
    <scope>NUCLEOTIDE SEQUENCE [LARGE SCALE GENOMIC DNA]</scope>
    <source>
        <strain evidence="3">DSM 21679 / JCM 13881 / BCRC 17597 / SA1</strain>
    </source>
</reference>
<feature type="transmembrane region" description="Helical" evidence="1">
    <location>
        <begin position="48"/>
        <end position="68"/>
    </location>
</feature>
<proteinExistence type="predicted"/>
<dbReference type="OrthoDB" id="8780622at2"/>
<keyword evidence="1" id="KW-0472">Membrane</keyword>
<organism evidence="2 3">
    <name type="scientific">Simiduia agarivorans (strain DSM 21679 / JCM 13881 / BCRC 17597 / SA1)</name>
    <dbReference type="NCBI Taxonomy" id="1117647"/>
    <lineage>
        <taxon>Bacteria</taxon>
        <taxon>Pseudomonadati</taxon>
        <taxon>Pseudomonadota</taxon>
        <taxon>Gammaproteobacteria</taxon>
        <taxon>Cellvibrionales</taxon>
        <taxon>Cellvibrionaceae</taxon>
        <taxon>Simiduia</taxon>
    </lineage>
</organism>
<protein>
    <submittedName>
        <fullName evidence="2">Uncharacterized protein</fullName>
    </submittedName>
</protein>
<dbReference type="RefSeq" id="WP_015047678.1">
    <property type="nucleotide sequence ID" value="NC_018868.3"/>
</dbReference>